<protein>
    <submittedName>
        <fullName evidence="2">VOC family protein</fullName>
    </submittedName>
</protein>
<evidence type="ECO:0000313" key="2">
    <source>
        <dbReference type="EMBL" id="MBO8442201.1"/>
    </source>
</evidence>
<dbReference type="Pfam" id="PF00903">
    <property type="entry name" value="Glyoxalase"/>
    <property type="match status" value="1"/>
</dbReference>
<reference evidence="2" key="2">
    <citation type="journal article" date="2021" name="PeerJ">
        <title>Extensive microbial diversity within the chicken gut microbiome revealed by metagenomics and culture.</title>
        <authorList>
            <person name="Gilroy R."/>
            <person name="Ravi A."/>
            <person name="Getino M."/>
            <person name="Pursley I."/>
            <person name="Horton D.L."/>
            <person name="Alikhan N.F."/>
            <person name="Baker D."/>
            <person name="Gharbi K."/>
            <person name="Hall N."/>
            <person name="Watson M."/>
            <person name="Adriaenssens E.M."/>
            <person name="Foster-Nyarko E."/>
            <person name="Jarju S."/>
            <person name="Secka A."/>
            <person name="Antonio M."/>
            <person name="Oren A."/>
            <person name="Chaudhuri R.R."/>
            <person name="La Ragione R."/>
            <person name="Hildebrand F."/>
            <person name="Pallen M.J."/>
        </authorList>
    </citation>
    <scope>NUCLEOTIDE SEQUENCE</scope>
    <source>
        <strain evidence="2">11167</strain>
    </source>
</reference>
<dbReference type="EMBL" id="JADIMU010000003">
    <property type="protein sequence ID" value="MBO8442201.1"/>
    <property type="molecule type" value="Genomic_DNA"/>
</dbReference>
<dbReference type="InterPro" id="IPR037523">
    <property type="entry name" value="VOC_core"/>
</dbReference>
<name>A0A9D9H8L3_9SPIR</name>
<sequence length="127" mass="13851">MKLEHVAIWTKDLEAMRSFFETYFGAVAGNRYDNPSTGFSSYFLSFDSGSRLEIMTRSDLAGRPAVDMAVGLAHIAIALGNREAVDSLTARLEADGYTVASRPRTTGDGYYESAVLDGEGNRIELTV</sequence>
<accession>A0A9D9H8L3</accession>
<proteinExistence type="predicted"/>
<dbReference type="InterPro" id="IPR004360">
    <property type="entry name" value="Glyas_Fos-R_dOase_dom"/>
</dbReference>
<gene>
    <name evidence="2" type="ORF">IAC42_00355</name>
</gene>
<dbReference type="InterPro" id="IPR029068">
    <property type="entry name" value="Glyas_Bleomycin-R_OHBP_Dase"/>
</dbReference>
<dbReference type="PROSITE" id="PS51819">
    <property type="entry name" value="VOC"/>
    <property type="match status" value="1"/>
</dbReference>
<reference evidence="2" key="1">
    <citation type="submission" date="2020-10" db="EMBL/GenBank/DDBJ databases">
        <authorList>
            <person name="Gilroy R."/>
        </authorList>
    </citation>
    <scope>NUCLEOTIDE SEQUENCE</scope>
    <source>
        <strain evidence="2">11167</strain>
    </source>
</reference>
<evidence type="ECO:0000259" key="1">
    <source>
        <dbReference type="PROSITE" id="PS51819"/>
    </source>
</evidence>
<dbReference type="Proteomes" id="UP000823633">
    <property type="component" value="Unassembled WGS sequence"/>
</dbReference>
<comment type="caution">
    <text evidence="2">The sequence shown here is derived from an EMBL/GenBank/DDBJ whole genome shotgun (WGS) entry which is preliminary data.</text>
</comment>
<evidence type="ECO:0000313" key="3">
    <source>
        <dbReference type="Proteomes" id="UP000823633"/>
    </source>
</evidence>
<dbReference type="PANTHER" id="PTHR36113:SF1">
    <property type="entry name" value="GLYOXALASE_BLEOMYCIN RESISTANCE PROTEIN_DIOXYGENASE"/>
    <property type="match status" value="1"/>
</dbReference>
<organism evidence="2 3">
    <name type="scientific">Candidatus Aphodenecus pullistercoris</name>
    <dbReference type="NCBI Taxonomy" id="2840669"/>
    <lineage>
        <taxon>Bacteria</taxon>
        <taxon>Pseudomonadati</taxon>
        <taxon>Spirochaetota</taxon>
        <taxon>Spirochaetia</taxon>
        <taxon>Spirochaetales</taxon>
        <taxon>Candidatus Aphodenecus</taxon>
    </lineage>
</organism>
<dbReference type="AlphaFoldDB" id="A0A9D9H8L3"/>
<dbReference type="PANTHER" id="PTHR36113">
    <property type="entry name" value="LYASE, PUTATIVE-RELATED-RELATED"/>
    <property type="match status" value="1"/>
</dbReference>
<dbReference type="Gene3D" id="3.10.180.10">
    <property type="entry name" value="2,3-Dihydroxybiphenyl 1,2-Dioxygenase, domain 1"/>
    <property type="match status" value="1"/>
</dbReference>
<dbReference type="SUPFAM" id="SSF54593">
    <property type="entry name" value="Glyoxalase/Bleomycin resistance protein/Dihydroxybiphenyl dioxygenase"/>
    <property type="match status" value="1"/>
</dbReference>
<feature type="domain" description="VOC" evidence="1">
    <location>
        <begin position="2"/>
        <end position="127"/>
    </location>
</feature>
<dbReference type="InterPro" id="IPR051332">
    <property type="entry name" value="Fosfomycin_Res_Enzymes"/>
</dbReference>